<feature type="domain" description="Helix-hairpin-helix DNA-binding motif class 1" evidence="5">
    <location>
        <begin position="72"/>
        <end position="91"/>
    </location>
</feature>
<dbReference type="Gene3D" id="1.10.8.10">
    <property type="entry name" value="DNA helicase RuvA subunit, C-terminal domain"/>
    <property type="match status" value="1"/>
</dbReference>
<dbReference type="InterPro" id="IPR012340">
    <property type="entry name" value="NA-bd_OB-fold"/>
</dbReference>
<dbReference type="AlphaFoldDB" id="A0A6J6K8U6"/>
<dbReference type="Pfam" id="PF01330">
    <property type="entry name" value="RuvA_N"/>
    <property type="match status" value="1"/>
</dbReference>
<dbReference type="GO" id="GO:0009379">
    <property type="term" value="C:Holliday junction helicase complex"/>
    <property type="evidence" value="ECO:0007669"/>
    <property type="project" value="InterPro"/>
</dbReference>
<evidence type="ECO:0000259" key="5">
    <source>
        <dbReference type="SMART" id="SM00278"/>
    </source>
</evidence>
<evidence type="ECO:0000256" key="4">
    <source>
        <dbReference type="ARBA" id="ARBA00023204"/>
    </source>
</evidence>
<evidence type="ECO:0000256" key="2">
    <source>
        <dbReference type="ARBA" id="ARBA00022763"/>
    </source>
</evidence>
<dbReference type="Pfam" id="PF14520">
    <property type="entry name" value="HHH_5"/>
    <property type="match status" value="1"/>
</dbReference>
<dbReference type="GO" id="GO:0009378">
    <property type="term" value="F:four-way junction helicase activity"/>
    <property type="evidence" value="ECO:0007669"/>
    <property type="project" value="InterPro"/>
</dbReference>
<dbReference type="GO" id="GO:0003677">
    <property type="term" value="F:DNA binding"/>
    <property type="evidence" value="ECO:0007669"/>
    <property type="project" value="UniProtKB-KW"/>
</dbReference>
<accession>A0A6J6K8U6</accession>
<evidence type="ECO:0000256" key="1">
    <source>
        <dbReference type="ARBA" id="ARBA00022490"/>
    </source>
</evidence>
<dbReference type="EMBL" id="CAEZVZ010000103">
    <property type="protein sequence ID" value="CAB4646311.1"/>
    <property type="molecule type" value="Genomic_DNA"/>
</dbReference>
<dbReference type="SUPFAM" id="SSF47781">
    <property type="entry name" value="RuvA domain 2-like"/>
    <property type="match status" value="1"/>
</dbReference>
<gene>
    <name evidence="6" type="ORF">UFOPK2162_00780</name>
</gene>
<dbReference type="InterPro" id="IPR003583">
    <property type="entry name" value="Hlx-hairpin-Hlx_DNA-bd_motif"/>
</dbReference>
<keyword evidence="3" id="KW-0238">DNA-binding</keyword>
<feature type="domain" description="Helix-hairpin-helix DNA-binding motif class 1" evidence="5">
    <location>
        <begin position="107"/>
        <end position="126"/>
    </location>
</feature>
<dbReference type="SMART" id="SM00278">
    <property type="entry name" value="HhH1"/>
    <property type="match status" value="2"/>
</dbReference>
<dbReference type="InterPro" id="IPR010994">
    <property type="entry name" value="RuvA_2-like"/>
</dbReference>
<dbReference type="SUPFAM" id="SSF50249">
    <property type="entry name" value="Nucleic acid-binding proteins"/>
    <property type="match status" value="1"/>
</dbReference>
<evidence type="ECO:0000313" key="6">
    <source>
        <dbReference type="EMBL" id="CAB4646311.1"/>
    </source>
</evidence>
<dbReference type="GO" id="GO:0005524">
    <property type="term" value="F:ATP binding"/>
    <property type="evidence" value="ECO:0007669"/>
    <property type="project" value="InterPro"/>
</dbReference>
<name>A0A6J6K8U6_9ZZZZ</name>
<sequence length="202" mass="21061">MIAQLTGTVRSLATDRIVLDVAGVGYLVHVTPTTSGSLTLGSSLTIFTSMVVREDSMTLYGFSDDDSRDTFELVQTVSGIGPRVALSILAHLSPEQLARAIESESVETLATVPGIGKKGASRILLELKGKLHHSGHVGKASPVGAALWRDQLSGALISLGYSAREADAALTVVAIDYANRGIDPAHCDLSELLKAALAGGRP</sequence>
<dbReference type="Pfam" id="PF07499">
    <property type="entry name" value="RuvA_C"/>
    <property type="match status" value="1"/>
</dbReference>
<dbReference type="CDD" id="cd14332">
    <property type="entry name" value="UBA_RuvA_C"/>
    <property type="match status" value="1"/>
</dbReference>
<reference evidence="6" key="1">
    <citation type="submission" date="2020-05" db="EMBL/GenBank/DDBJ databases">
        <authorList>
            <person name="Chiriac C."/>
            <person name="Salcher M."/>
            <person name="Ghai R."/>
            <person name="Kavagutti S V."/>
        </authorList>
    </citation>
    <scope>NUCLEOTIDE SEQUENCE</scope>
</reference>
<dbReference type="InterPro" id="IPR000085">
    <property type="entry name" value="RuvA"/>
</dbReference>
<keyword evidence="1" id="KW-0963">Cytoplasm</keyword>
<dbReference type="InterPro" id="IPR013849">
    <property type="entry name" value="DNA_helicase_Holl-junc_RuvA_I"/>
</dbReference>
<dbReference type="InterPro" id="IPR011114">
    <property type="entry name" value="RuvA_C"/>
</dbReference>
<dbReference type="NCBIfam" id="TIGR00084">
    <property type="entry name" value="ruvA"/>
    <property type="match status" value="1"/>
</dbReference>
<organism evidence="6">
    <name type="scientific">freshwater metagenome</name>
    <dbReference type="NCBI Taxonomy" id="449393"/>
    <lineage>
        <taxon>unclassified sequences</taxon>
        <taxon>metagenomes</taxon>
        <taxon>ecological metagenomes</taxon>
    </lineage>
</organism>
<dbReference type="HAMAP" id="MF_00031">
    <property type="entry name" value="DNA_HJ_migration_RuvA"/>
    <property type="match status" value="1"/>
</dbReference>
<dbReference type="GO" id="GO:0006310">
    <property type="term" value="P:DNA recombination"/>
    <property type="evidence" value="ECO:0007669"/>
    <property type="project" value="InterPro"/>
</dbReference>
<evidence type="ECO:0000256" key="3">
    <source>
        <dbReference type="ARBA" id="ARBA00023125"/>
    </source>
</evidence>
<dbReference type="GO" id="GO:0006281">
    <property type="term" value="P:DNA repair"/>
    <property type="evidence" value="ECO:0007669"/>
    <property type="project" value="UniProtKB-KW"/>
</dbReference>
<dbReference type="Gene3D" id="1.10.150.20">
    <property type="entry name" value="5' to 3' exonuclease, C-terminal subdomain"/>
    <property type="match status" value="1"/>
</dbReference>
<dbReference type="Gene3D" id="2.40.50.140">
    <property type="entry name" value="Nucleic acid-binding proteins"/>
    <property type="match status" value="1"/>
</dbReference>
<keyword evidence="4" id="KW-0234">DNA repair</keyword>
<keyword evidence="2" id="KW-0227">DNA damage</keyword>
<protein>
    <submittedName>
        <fullName evidence="6">Unannotated protein</fullName>
    </submittedName>
</protein>
<proteinExistence type="inferred from homology"/>